<evidence type="ECO:0000313" key="3">
    <source>
        <dbReference type="Proteomes" id="UP000561181"/>
    </source>
</evidence>
<dbReference type="AlphaFoldDB" id="A0A848QNP8"/>
<keyword evidence="3" id="KW-1185">Reference proteome</keyword>
<dbReference type="Proteomes" id="UP000561181">
    <property type="component" value="Unassembled WGS sequence"/>
</dbReference>
<reference evidence="2 3" key="1">
    <citation type="submission" date="2020-04" db="EMBL/GenBank/DDBJ databases">
        <authorList>
            <person name="Liu A."/>
        </authorList>
    </citation>
    <scope>NUCLEOTIDE SEQUENCE [LARGE SCALE GENOMIC DNA]</scope>
    <source>
        <strain evidence="2 3">RZ02</strain>
    </source>
</reference>
<evidence type="ECO:0000256" key="1">
    <source>
        <dbReference type="SAM" id="Phobius"/>
    </source>
</evidence>
<keyword evidence="1" id="KW-1133">Transmembrane helix</keyword>
<evidence type="ECO:0000313" key="2">
    <source>
        <dbReference type="EMBL" id="NMW32303.1"/>
    </source>
</evidence>
<dbReference type="EMBL" id="JABCRE010000003">
    <property type="protein sequence ID" value="NMW32303.1"/>
    <property type="molecule type" value="Genomic_DNA"/>
</dbReference>
<dbReference type="RefSeq" id="WP_170012806.1">
    <property type="nucleotide sequence ID" value="NZ_JABCRE010000003.1"/>
</dbReference>
<organism evidence="2 3">
    <name type="scientific">Pontixanthobacter rizhaonensis</name>
    <dbReference type="NCBI Taxonomy" id="2730337"/>
    <lineage>
        <taxon>Bacteria</taxon>
        <taxon>Pseudomonadati</taxon>
        <taxon>Pseudomonadota</taxon>
        <taxon>Alphaproteobacteria</taxon>
        <taxon>Sphingomonadales</taxon>
        <taxon>Erythrobacteraceae</taxon>
        <taxon>Pontixanthobacter</taxon>
    </lineage>
</organism>
<feature type="transmembrane region" description="Helical" evidence="1">
    <location>
        <begin position="80"/>
        <end position="104"/>
    </location>
</feature>
<feature type="transmembrane region" description="Helical" evidence="1">
    <location>
        <begin position="49"/>
        <end position="68"/>
    </location>
</feature>
<keyword evidence="1" id="KW-0812">Transmembrane</keyword>
<name>A0A848QNP8_9SPHN</name>
<protein>
    <submittedName>
        <fullName evidence="2">Uncharacterized protein</fullName>
    </submittedName>
</protein>
<keyword evidence="1" id="KW-0472">Membrane</keyword>
<gene>
    <name evidence="2" type="ORF">HKD42_09550</name>
</gene>
<proteinExistence type="predicted"/>
<sequence length="114" mass="12355">MALGTIGPGGILIAIIALLVWIIILVWLSERVLRFVGMRTGWRPLDPRSLVVTVLLLVGAIHCGNYLLDLLERAMRGADYAVQLGFPSAFLIGSVAIGSGIAAVRWHRKQSPPK</sequence>
<accession>A0A848QNP8</accession>
<comment type="caution">
    <text evidence="2">The sequence shown here is derived from an EMBL/GenBank/DDBJ whole genome shotgun (WGS) entry which is preliminary data.</text>
</comment>
<feature type="transmembrane region" description="Helical" evidence="1">
    <location>
        <begin position="6"/>
        <end position="28"/>
    </location>
</feature>